<feature type="transmembrane region" description="Helical" evidence="7">
    <location>
        <begin position="88"/>
        <end position="116"/>
    </location>
</feature>
<dbReference type="RefSeq" id="WP_143183465.1">
    <property type="nucleotide sequence ID" value="NZ_FQYR01000003.1"/>
</dbReference>
<evidence type="ECO:0000256" key="1">
    <source>
        <dbReference type="ARBA" id="ARBA00004651"/>
    </source>
</evidence>
<dbReference type="InterPro" id="IPR050790">
    <property type="entry name" value="ExbB/TolQ_transport"/>
</dbReference>
<dbReference type="PANTHER" id="PTHR30625">
    <property type="entry name" value="PROTEIN TOLQ"/>
    <property type="match status" value="1"/>
</dbReference>
<evidence type="ECO:0000256" key="2">
    <source>
        <dbReference type="ARBA" id="ARBA00022475"/>
    </source>
</evidence>
<dbReference type="GO" id="GO:0017038">
    <property type="term" value="P:protein import"/>
    <property type="evidence" value="ECO:0007669"/>
    <property type="project" value="TreeGrafter"/>
</dbReference>
<dbReference type="STRING" id="1123071.SAMN02745181_1884"/>
<evidence type="ECO:0000256" key="6">
    <source>
        <dbReference type="RuleBase" id="RU004057"/>
    </source>
</evidence>
<dbReference type="Pfam" id="PF01618">
    <property type="entry name" value="MotA_ExbB"/>
    <property type="match status" value="1"/>
</dbReference>
<sequence>MQDSLYKVWKECWAVLEHGGVVLWAILAVGVLLYAMLCATWVVLVQLQRRIKQESIADVVSDNRREIVRDFAVFELDQLAWLDRRMPVIGVMIGVCTLGGLLGTVSGMLVTFSGLASQAAIDPIEKISVGISEAMITTQAGLLFAIPAALIFAIIRSQVQAVHQLLERQLHSTLANHYSKEKMA</sequence>
<dbReference type="GO" id="GO:0005886">
    <property type="term" value="C:plasma membrane"/>
    <property type="evidence" value="ECO:0007669"/>
    <property type="project" value="UniProtKB-SubCell"/>
</dbReference>
<comment type="similarity">
    <text evidence="6">Belongs to the exbB/tolQ family.</text>
</comment>
<reference evidence="9 10" key="1">
    <citation type="submission" date="2016-11" db="EMBL/GenBank/DDBJ databases">
        <authorList>
            <person name="Jaros S."/>
            <person name="Januszkiewicz K."/>
            <person name="Wedrychowicz H."/>
        </authorList>
    </citation>
    <scope>NUCLEOTIDE SEQUENCE [LARGE SCALE GENOMIC DNA]</scope>
    <source>
        <strain evidence="9 10">DSM 18772</strain>
    </source>
</reference>
<feature type="domain" description="MotA/TolQ/ExbB proton channel" evidence="8">
    <location>
        <begin position="48"/>
        <end position="167"/>
    </location>
</feature>
<dbReference type="InterPro" id="IPR002898">
    <property type="entry name" value="MotA_ExbB_proton_chnl"/>
</dbReference>
<evidence type="ECO:0000256" key="3">
    <source>
        <dbReference type="ARBA" id="ARBA00022692"/>
    </source>
</evidence>
<dbReference type="InParanoid" id="A0A1M6IQ45"/>
<evidence type="ECO:0000259" key="8">
    <source>
        <dbReference type="Pfam" id="PF01618"/>
    </source>
</evidence>
<feature type="transmembrane region" description="Helical" evidence="7">
    <location>
        <begin position="136"/>
        <end position="155"/>
    </location>
</feature>
<dbReference type="Proteomes" id="UP000184510">
    <property type="component" value="Unassembled WGS sequence"/>
</dbReference>
<keyword evidence="5 7" id="KW-0472">Membrane</keyword>
<evidence type="ECO:0000313" key="10">
    <source>
        <dbReference type="Proteomes" id="UP000184510"/>
    </source>
</evidence>
<evidence type="ECO:0000256" key="5">
    <source>
        <dbReference type="ARBA" id="ARBA00023136"/>
    </source>
</evidence>
<name>A0A1M6IQ45_9BACT</name>
<organism evidence="9 10">
    <name type="scientific">Rubritalea squalenifaciens DSM 18772</name>
    <dbReference type="NCBI Taxonomy" id="1123071"/>
    <lineage>
        <taxon>Bacteria</taxon>
        <taxon>Pseudomonadati</taxon>
        <taxon>Verrucomicrobiota</taxon>
        <taxon>Verrucomicrobiia</taxon>
        <taxon>Verrucomicrobiales</taxon>
        <taxon>Rubritaleaceae</taxon>
        <taxon>Rubritalea</taxon>
    </lineage>
</organism>
<dbReference type="PANTHER" id="PTHR30625:SF11">
    <property type="entry name" value="MOTA_TOLQ_EXBB PROTON CHANNEL DOMAIN-CONTAINING PROTEIN"/>
    <property type="match status" value="1"/>
</dbReference>
<dbReference type="EMBL" id="FQYR01000003">
    <property type="protein sequence ID" value="SHJ36572.1"/>
    <property type="molecule type" value="Genomic_DNA"/>
</dbReference>
<dbReference type="AlphaFoldDB" id="A0A1M6IQ45"/>
<evidence type="ECO:0000313" key="9">
    <source>
        <dbReference type="EMBL" id="SHJ36572.1"/>
    </source>
</evidence>
<keyword evidence="2" id="KW-1003">Cell membrane</keyword>
<comment type="subcellular location">
    <subcellularLocation>
        <location evidence="1">Cell membrane</location>
        <topology evidence="1">Multi-pass membrane protein</topology>
    </subcellularLocation>
    <subcellularLocation>
        <location evidence="6">Membrane</location>
        <topology evidence="6">Multi-pass membrane protein</topology>
    </subcellularLocation>
</comment>
<accession>A0A1M6IQ45</accession>
<feature type="transmembrane region" description="Helical" evidence="7">
    <location>
        <begin position="20"/>
        <end position="44"/>
    </location>
</feature>
<evidence type="ECO:0000256" key="4">
    <source>
        <dbReference type="ARBA" id="ARBA00022989"/>
    </source>
</evidence>
<keyword evidence="6" id="KW-0813">Transport</keyword>
<dbReference type="OrthoDB" id="196191at2"/>
<keyword evidence="6" id="KW-0653">Protein transport</keyword>
<proteinExistence type="inferred from homology"/>
<keyword evidence="3 7" id="KW-0812">Transmembrane</keyword>
<keyword evidence="4 7" id="KW-1133">Transmembrane helix</keyword>
<protein>
    <submittedName>
        <fullName evidence="9">MotA/TolQ/ExbB proton channel family protein</fullName>
    </submittedName>
</protein>
<keyword evidence="10" id="KW-1185">Reference proteome</keyword>
<evidence type="ECO:0000256" key="7">
    <source>
        <dbReference type="SAM" id="Phobius"/>
    </source>
</evidence>
<gene>
    <name evidence="9" type="ORF">SAMN02745181_1884</name>
</gene>